<accession>A0A7G5ILC4</accession>
<dbReference type="RefSeq" id="WP_182297989.1">
    <property type="nucleotide sequence ID" value="NZ_CP059851.1"/>
</dbReference>
<dbReference type="InterPro" id="IPR029063">
    <property type="entry name" value="SAM-dependent_MTases_sf"/>
</dbReference>
<dbReference type="Proteomes" id="UP000515292">
    <property type="component" value="Chromosome"/>
</dbReference>
<keyword evidence="2" id="KW-0808">Transferase</keyword>
<organism evidence="2 3">
    <name type="scientific">Sandaracinobacteroides saxicola</name>
    <dbReference type="NCBI Taxonomy" id="2759707"/>
    <lineage>
        <taxon>Bacteria</taxon>
        <taxon>Pseudomonadati</taxon>
        <taxon>Pseudomonadota</taxon>
        <taxon>Alphaproteobacteria</taxon>
        <taxon>Sphingomonadales</taxon>
        <taxon>Sphingosinicellaceae</taxon>
        <taxon>Sandaracinobacteroides</taxon>
    </lineage>
</organism>
<dbReference type="GO" id="GO:0032259">
    <property type="term" value="P:methylation"/>
    <property type="evidence" value="ECO:0007669"/>
    <property type="project" value="UniProtKB-KW"/>
</dbReference>
<dbReference type="SUPFAM" id="SSF53335">
    <property type="entry name" value="S-adenosyl-L-methionine-dependent methyltransferases"/>
    <property type="match status" value="1"/>
</dbReference>
<gene>
    <name evidence="2" type="ORF">H3309_06845</name>
</gene>
<reference evidence="2 3" key="1">
    <citation type="submission" date="2020-07" db="EMBL/GenBank/DDBJ databases">
        <title>Complete genome sequence for Sandaracinobacter sp. M6.</title>
        <authorList>
            <person name="Tang Y."/>
            <person name="Liu Q."/>
            <person name="Guo Z."/>
            <person name="Lei P."/>
            <person name="Huang B."/>
        </authorList>
    </citation>
    <scope>NUCLEOTIDE SEQUENCE [LARGE SCALE GENOMIC DNA]</scope>
    <source>
        <strain evidence="2 3">M6</strain>
    </source>
</reference>
<sequence length="242" mass="26397">MRSLIFAALLLAAPLCAQGVNLAAPDRPADEVKLDASRKPLEMMAFSKVKPGDTVLDVIAGDGYYSRLYAQAVGPKGAVVALLPPGYFDEATFEPGWKALIAAHPNVRFVKAQLADAELPKGVDLTVFHLVYHDLYWESAKYKFPRMDPAAFLTKLYAATDKGGRVLVIDHVAPAGSDVRAFVEKTHRIDPAVIKADFAKAGFVLDGESDLLRTPGDDLNLLVFNPAVRGKTDRVVYRFVKK</sequence>
<name>A0A7G5ILC4_9SPHN</name>
<feature type="signal peptide" evidence="1">
    <location>
        <begin position="1"/>
        <end position="17"/>
    </location>
</feature>
<dbReference type="Gene3D" id="3.40.50.150">
    <property type="entry name" value="Vaccinia Virus protein VP39"/>
    <property type="match status" value="1"/>
</dbReference>
<feature type="chain" id="PRO_5028869118" evidence="1">
    <location>
        <begin position="18"/>
        <end position="242"/>
    </location>
</feature>
<dbReference type="GO" id="GO:0008168">
    <property type="term" value="F:methyltransferase activity"/>
    <property type="evidence" value="ECO:0007669"/>
    <property type="project" value="UniProtKB-KW"/>
</dbReference>
<proteinExistence type="predicted"/>
<keyword evidence="1" id="KW-0732">Signal</keyword>
<keyword evidence="2" id="KW-0489">Methyltransferase</keyword>
<dbReference type="KEGG" id="sand:H3309_06845"/>
<evidence type="ECO:0000313" key="2">
    <source>
        <dbReference type="EMBL" id="QMW24166.1"/>
    </source>
</evidence>
<evidence type="ECO:0000256" key="1">
    <source>
        <dbReference type="SAM" id="SignalP"/>
    </source>
</evidence>
<evidence type="ECO:0000313" key="3">
    <source>
        <dbReference type="Proteomes" id="UP000515292"/>
    </source>
</evidence>
<dbReference type="AlphaFoldDB" id="A0A7G5ILC4"/>
<dbReference type="EMBL" id="CP059851">
    <property type="protein sequence ID" value="QMW24166.1"/>
    <property type="molecule type" value="Genomic_DNA"/>
</dbReference>
<protein>
    <submittedName>
        <fullName evidence="2">Class I SAM-dependent methyltransferase</fullName>
    </submittedName>
</protein>
<keyword evidence="3" id="KW-1185">Reference proteome</keyword>